<gene>
    <name evidence="6" type="ORF">LQ318_10745</name>
</gene>
<comment type="caution">
    <text evidence="6">The sequence shown here is derived from an EMBL/GenBank/DDBJ whole genome shotgun (WGS) entry which is preliminary data.</text>
</comment>
<comment type="subcellular location">
    <subcellularLocation>
        <location evidence="1">Membrane</location>
        <topology evidence="1">Multi-pass membrane protein</topology>
    </subcellularLocation>
</comment>
<feature type="transmembrane region" description="Helical" evidence="5">
    <location>
        <begin position="131"/>
        <end position="153"/>
    </location>
</feature>
<dbReference type="InterPro" id="IPR000292">
    <property type="entry name" value="For/NO2_transpt"/>
</dbReference>
<proteinExistence type="predicted"/>
<dbReference type="Pfam" id="PF01226">
    <property type="entry name" value="Form_Nir_trans"/>
    <property type="match status" value="1"/>
</dbReference>
<dbReference type="Proteomes" id="UP001207337">
    <property type="component" value="Unassembled WGS sequence"/>
</dbReference>
<reference evidence="6 7" key="1">
    <citation type="submission" date="2021-11" db="EMBL/GenBank/DDBJ databases">
        <title>Aliifidinibius sp. nov., a new bacterium isolated from saline soil.</title>
        <authorList>
            <person name="Galisteo C."/>
            <person name="De La Haba R."/>
            <person name="Sanchez-Porro C."/>
            <person name="Ventosa A."/>
        </authorList>
    </citation>
    <scope>NUCLEOTIDE SEQUENCE [LARGE SCALE GENOMIC DNA]</scope>
    <source>
        <strain evidence="6 7">KACC 190600</strain>
    </source>
</reference>
<feature type="transmembrane region" description="Helical" evidence="5">
    <location>
        <begin position="61"/>
        <end position="79"/>
    </location>
</feature>
<keyword evidence="3 5" id="KW-1133">Transmembrane helix</keyword>
<evidence type="ECO:0000313" key="6">
    <source>
        <dbReference type="EMBL" id="MCW9713385.1"/>
    </source>
</evidence>
<dbReference type="PANTHER" id="PTHR30520">
    <property type="entry name" value="FORMATE TRANSPORTER-RELATED"/>
    <property type="match status" value="1"/>
</dbReference>
<keyword evidence="7" id="KW-1185">Reference proteome</keyword>
<organism evidence="6 7">
    <name type="scientific">Fodinibius salicampi</name>
    <dbReference type="NCBI Taxonomy" id="1920655"/>
    <lineage>
        <taxon>Bacteria</taxon>
        <taxon>Pseudomonadati</taxon>
        <taxon>Balneolota</taxon>
        <taxon>Balneolia</taxon>
        <taxon>Balneolales</taxon>
        <taxon>Balneolaceae</taxon>
        <taxon>Fodinibius</taxon>
    </lineage>
</organism>
<keyword evidence="4 5" id="KW-0472">Membrane</keyword>
<evidence type="ECO:0000256" key="2">
    <source>
        <dbReference type="ARBA" id="ARBA00022692"/>
    </source>
</evidence>
<dbReference type="EMBL" id="JAJNDC010000002">
    <property type="protein sequence ID" value="MCW9713385.1"/>
    <property type="molecule type" value="Genomic_DNA"/>
</dbReference>
<evidence type="ECO:0000313" key="7">
    <source>
        <dbReference type="Proteomes" id="UP001207337"/>
    </source>
</evidence>
<feature type="transmembrane region" description="Helical" evidence="5">
    <location>
        <begin position="9"/>
        <end position="32"/>
    </location>
</feature>
<evidence type="ECO:0000256" key="4">
    <source>
        <dbReference type="ARBA" id="ARBA00023136"/>
    </source>
</evidence>
<dbReference type="InterPro" id="IPR023271">
    <property type="entry name" value="Aquaporin-like"/>
</dbReference>
<accession>A0ABT3PZU9</accession>
<dbReference type="PANTHER" id="PTHR30520:SF2">
    <property type="entry name" value="INNER MEMBRANE PROTEIN YFDC"/>
    <property type="match status" value="1"/>
</dbReference>
<evidence type="ECO:0000256" key="1">
    <source>
        <dbReference type="ARBA" id="ARBA00004141"/>
    </source>
</evidence>
<protein>
    <submittedName>
        <fullName evidence="6">Formate/nitrite transporter family protein</fullName>
    </submittedName>
</protein>
<evidence type="ECO:0000256" key="5">
    <source>
        <dbReference type="SAM" id="Phobius"/>
    </source>
</evidence>
<dbReference type="Gene3D" id="1.20.1080.10">
    <property type="entry name" value="Glycerol uptake facilitator protein"/>
    <property type="match status" value="1"/>
</dbReference>
<feature type="transmembrane region" description="Helical" evidence="5">
    <location>
        <begin position="91"/>
        <end position="119"/>
    </location>
</feature>
<name>A0ABT3PZU9_9BACT</name>
<keyword evidence="2 5" id="KW-0812">Transmembrane</keyword>
<sequence>MTRLTELPVLLRIWGVVFFANIMGAALLAFLLSNTGIFNTDSAMAALRFGEHAAELPWWDLFWKAVMAGWLVASMVWLVHAARDMTGRFIIVYVLMFMIPSADLFHCIIASCEMAYVVFEGAVSWLDYGHVLSAVTIGNTVGGVVLVAILNFAQVPSRRLPEGNKKQVE</sequence>
<evidence type="ECO:0000256" key="3">
    <source>
        <dbReference type="ARBA" id="ARBA00022989"/>
    </source>
</evidence>